<comment type="similarity">
    <text evidence="1 6">Belongs to the GatC family.</text>
</comment>
<dbReference type="Proteomes" id="UP000298381">
    <property type="component" value="Unassembled WGS sequence"/>
</dbReference>
<proteinExistence type="inferred from homology"/>
<reference evidence="7 8" key="1">
    <citation type="submission" date="2019-03" db="EMBL/GenBank/DDBJ databases">
        <title>Draft genome sequence data and analysis of a Fermenting Bacterium, Soehngenia longevitae strain 1933PT, isolated from petroleum reservoir in Azerbaijan.</title>
        <authorList>
            <person name="Grouzdev D.S."/>
            <person name="Bidzhieva S.K."/>
            <person name="Sokolova D.S."/>
            <person name="Tourova T.P."/>
            <person name="Poltaraus A.B."/>
            <person name="Nazina T.N."/>
        </authorList>
    </citation>
    <scope>NUCLEOTIDE SEQUENCE [LARGE SCALE GENOMIC DNA]</scope>
    <source>
        <strain evidence="7 8">1933P</strain>
    </source>
</reference>
<dbReference type="PANTHER" id="PTHR15004">
    <property type="entry name" value="GLUTAMYL-TRNA(GLN) AMIDOTRANSFERASE SUBUNIT C, MITOCHONDRIAL"/>
    <property type="match status" value="1"/>
</dbReference>
<dbReference type="PANTHER" id="PTHR15004:SF0">
    <property type="entry name" value="GLUTAMYL-TRNA(GLN) AMIDOTRANSFERASE SUBUNIT C, MITOCHONDRIAL"/>
    <property type="match status" value="1"/>
</dbReference>
<sequence>MISKEEVKDIAQIAKLKFDDDELESFTEKFSLVLDFVHHINVVDTDGVEPCYGIGDENGFFKEYEKEQTLDREEVLKNTTESEYGYFKILKVVE</sequence>
<dbReference type="SUPFAM" id="SSF141000">
    <property type="entry name" value="Glu-tRNAGln amidotransferase C subunit"/>
    <property type="match status" value="1"/>
</dbReference>
<evidence type="ECO:0000256" key="4">
    <source>
        <dbReference type="ARBA" id="ARBA00047380"/>
    </source>
</evidence>
<dbReference type="Pfam" id="PF02686">
    <property type="entry name" value="GatC"/>
    <property type="match status" value="1"/>
</dbReference>
<dbReference type="GO" id="GO:0005524">
    <property type="term" value="F:ATP binding"/>
    <property type="evidence" value="ECO:0007669"/>
    <property type="project" value="UniProtKB-KW"/>
</dbReference>
<dbReference type="GO" id="GO:0050566">
    <property type="term" value="F:asparaginyl-tRNA synthase (glutamine-hydrolyzing) activity"/>
    <property type="evidence" value="ECO:0007669"/>
    <property type="project" value="RHEA"/>
</dbReference>
<comment type="catalytic activity">
    <reaction evidence="5 6">
        <text>L-glutamyl-tRNA(Gln) + L-glutamine + ATP + H2O = L-glutaminyl-tRNA(Gln) + L-glutamate + ADP + phosphate + H(+)</text>
        <dbReference type="Rhea" id="RHEA:17521"/>
        <dbReference type="Rhea" id="RHEA-COMP:9681"/>
        <dbReference type="Rhea" id="RHEA-COMP:9684"/>
        <dbReference type="ChEBI" id="CHEBI:15377"/>
        <dbReference type="ChEBI" id="CHEBI:15378"/>
        <dbReference type="ChEBI" id="CHEBI:29985"/>
        <dbReference type="ChEBI" id="CHEBI:30616"/>
        <dbReference type="ChEBI" id="CHEBI:43474"/>
        <dbReference type="ChEBI" id="CHEBI:58359"/>
        <dbReference type="ChEBI" id="CHEBI:78520"/>
        <dbReference type="ChEBI" id="CHEBI:78521"/>
        <dbReference type="ChEBI" id="CHEBI:456216"/>
    </reaction>
</comment>
<comment type="catalytic activity">
    <reaction evidence="4 6">
        <text>L-aspartyl-tRNA(Asn) + L-glutamine + ATP + H2O = L-asparaginyl-tRNA(Asn) + L-glutamate + ADP + phosphate + 2 H(+)</text>
        <dbReference type="Rhea" id="RHEA:14513"/>
        <dbReference type="Rhea" id="RHEA-COMP:9674"/>
        <dbReference type="Rhea" id="RHEA-COMP:9677"/>
        <dbReference type="ChEBI" id="CHEBI:15377"/>
        <dbReference type="ChEBI" id="CHEBI:15378"/>
        <dbReference type="ChEBI" id="CHEBI:29985"/>
        <dbReference type="ChEBI" id="CHEBI:30616"/>
        <dbReference type="ChEBI" id="CHEBI:43474"/>
        <dbReference type="ChEBI" id="CHEBI:58359"/>
        <dbReference type="ChEBI" id="CHEBI:78515"/>
        <dbReference type="ChEBI" id="CHEBI:78516"/>
        <dbReference type="ChEBI" id="CHEBI:456216"/>
    </reaction>
</comment>
<keyword evidence="8" id="KW-1185">Reference proteome</keyword>
<dbReference type="GO" id="GO:0070681">
    <property type="term" value="P:glutaminyl-tRNAGln biosynthesis via transamidation"/>
    <property type="evidence" value="ECO:0007669"/>
    <property type="project" value="TreeGrafter"/>
</dbReference>
<keyword evidence="6" id="KW-0648">Protein biosynthesis</keyword>
<dbReference type="EMBL" id="SRIB01000001">
    <property type="protein sequence ID" value="TFZ41773.1"/>
    <property type="molecule type" value="Genomic_DNA"/>
</dbReference>
<dbReference type="RefSeq" id="WP_135270011.1">
    <property type="nucleotide sequence ID" value="NZ_SRIB01000001.1"/>
</dbReference>
<evidence type="ECO:0000256" key="2">
    <source>
        <dbReference type="ARBA" id="ARBA00011123"/>
    </source>
</evidence>
<dbReference type="GO" id="GO:0006412">
    <property type="term" value="P:translation"/>
    <property type="evidence" value="ECO:0007669"/>
    <property type="project" value="UniProtKB-UniRule"/>
</dbReference>
<keyword evidence="7" id="KW-0808">Transferase</keyword>
<dbReference type="HAMAP" id="MF_00122">
    <property type="entry name" value="GatC"/>
    <property type="match status" value="1"/>
</dbReference>
<protein>
    <recommendedName>
        <fullName evidence="6">Aspartyl/glutamyl-tRNA(Asn/Gln) amidotransferase subunit C</fullName>
        <shortName evidence="6">Asp/Glu-ADT subunit C</shortName>
        <ecNumber evidence="6">6.3.5.-</ecNumber>
    </recommendedName>
</protein>
<dbReference type="AlphaFoldDB" id="A0A4Z0DA86"/>
<dbReference type="EC" id="6.3.5.-" evidence="6"/>
<organism evidence="7 8">
    <name type="scientific">Soehngenia longivitae</name>
    <dbReference type="NCBI Taxonomy" id="2562294"/>
    <lineage>
        <taxon>Bacteria</taxon>
        <taxon>Bacillati</taxon>
        <taxon>Bacillota</taxon>
        <taxon>Tissierellia</taxon>
        <taxon>Tissierellales</taxon>
        <taxon>Tissierellaceae</taxon>
        <taxon>Soehngenia</taxon>
    </lineage>
</organism>
<gene>
    <name evidence="6 7" type="primary">gatC</name>
    <name evidence="7" type="ORF">E4100_01155</name>
</gene>
<keyword evidence="6" id="KW-0067">ATP-binding</keyword>
<evidence type="ECO:0000313" key="7">
    <source>
        <dbReference type="EMBL" id="TFZ41773.1"/>
    </source>
</evidence>
<evidence type="ECO:0000256" key="3">
    <source>
        <dbReference type="ARBA" id="ARBA00024799"/>
    </source>
</evidence>
<dbReference type="GO" id="GO:0006450">
    <property type="term" value="P:regulation of translational fidelity"/>
    <property type="evidence" value="ECO:0007669"/>
    <property type="project" value="InterPro"/>
</dbReference>
<comment type="subunit">
    <text evidence="2 6">Heterotrimer of A, B and C subunits.</text>
</comment>
<dbReference type="GO" id="GO:0016740">
    <property type="term" value="F:transferase activity"/>
    <property type="evidence" value="ECO:0007669"/>
    <property type="project" value="UniProtKB-KW"/>
</dbReference>
<dbReference type="Gene3D" id="1.10.20.60">
    <property type="entry name" value="Glu-tRNAGln amidotransferase C subunit, N-terminal domain"/>
    <property type="match status" value="1"/>
</dbReference>
<accession>A0A4Z0DA86</accession>
<evidence type="ECO:0000256" key="5">
    <source>
        <dbReference type="ARBA" id="ARBA00047913"/>
    </source>
</evidence>
<evidence type="ECO:0000313" key="8">
    <source>
        <dbReference type="Proteomes" id="UP000298381"/>
    </source>
</evidence>
<dbReference type="NCBIfam" id="TIGR00135">
    <property type="entry name" value="gatC"/>
    <property type="match status" value="1"/>
</dbReference>
<dbReference type="OrthoDB" id="9813938at2"/>
<comment type="caution">
    <text evidence="7">The sequence shown here is derived from an EMBL/GenBank/DDBJ whole genome shotgun (WGS) entry which is preliminary data.</text>
</comment>
<name>A0A4Z0DA86_9FIRM</name>
<keyword evidence="6" id="KW-0547">Nucleotide-binding</keyword>
<dbReference type="InterPro" id="IPR003837">
    <property type="entry name" value="GatC"/>
</dbReference>
<comment type="function">
    <text evidence="3 6">Allows the formation of correctly charged Asn-tRNA(Asn) or Gln-tRNA(Gln) through the transamidation of misacylated Asp-tRNA(Asn) or Glu-tRNA(Gln) in organisms which lack either or both of asparaginyl-tRNA or glutaminyl-tRNA synthetases. The reaction takes place in the presence of glutamine and ATP through an activated phospho-Asp-tRNA(Asn) or phospho-Glu-tRNA(Gln).</text>
</comment>
<dbReference type="InterPro" id="IPR036113">
    <property type="entry name" value="Asp/Glu-ADT_sf_sub_c"/>
</dbReference>
<dbReference type="GO" id="GO:0050567">
    <property type="term" value="F:glutaminyl-tRNA synthase (glutamine-hydrolyzing) activity"/>
    <property type="evidence" value="ECO:0007669"/>
    <property type="project" value="UniProtKB-UniRule"/>
</dbReference>
<evidence type="ECO:0000256" key="1">
    <source>
        <dbReference type="ARBA" id="ARBA00010757"/>
    </source>
</evidence>
<keyword evidence="6" id="KW-0436">Ligase</keyword>
<evidence type="ECO:0000256" key="6">
    <source>
        <dbReference type="HAMAP-Rule" id="MF_00122"/>
    </source>
</evidence>